<keyword evidence="5" id="KW-0234">DNA repair</keyword>
<keyword evidence="2" id="KW-0436">Ligase</keyword>
<dbReference type="PANTHER" id="PTHR47810:SF5">
    <property type="entry name" value="LIGASE, PUTATIVE-RELATED"/>
    <property type="match status" value="1"/>
</dbReference>
<reference evidence="11" key="1">
    <citation type="journal article" date="2019" name="Int. J. Syst. Evol. Microbiol.">
        <title>The Global Catalogue of Microorganisms (GCM) 10K type strain sequencing project: providing services to taxonomists for standard genome sequencing and annotation.</title>
        <authorList>
            <consortium name="The Broad Institute Genomics Platform"/>
            <consortium name="The Broad Institute Genome Sequencing Center for Infectious Disease"/>
            <person name="Wu L."/>
            <person name="Ma J."/>
        </authorList>
    </citation>
    <scope>NUCLEOTIDE SEQUENCE [LARGE SCALE GENOMIC DNA]</scope>
    <source>
        <strain evidence="11">JCM 18053</strain>
    </source>
</reference>
<evidence type="ECO:0000256" key="4">
    <source>
        <dbReference type="ARBA" id="ARBA00022763"/>
    </source>
</evidence>
<comment type="subcellular location">
    <subcellularLocation>
        <location evidence="1">Virion</location>
    </subcellularLocation>
</comment>
<feature type="domain" description="ATP-dependent DNA ligase family profile" evidence="9">
    <location>
        <begin position="14"/>
        <end position="186"/>
    </location>
</feature>
<evidence type="ECO:0000313" key="11">
    <source>
        <dbReference type="Proteomes" id="UP001499852"/>
    </source>
</evidence>
<evidence type="ECO:0000256" key="5">
    <source>
        <dbReference type="ARBA" id="ARBA00023204"/>
    </source>
</evidence>
<dbReference type="SUPFAM" id="SSF50249">
    <property type="entry name" value="Nucleic acid-binding proteins"/>
    <property type="match status" value="1"/>
</dbReference>
<comment type="function">
    <text evidence="8">Very low-fidelity DNA ligase that seals nicks in double-stranded DNA during DNA repair. Together with the viral repair DNA polymerase X, fills the single nucleotide gaps generated by the AP endonuclease. It is not essential for viral replication and recombination. Displays a very low adenylation activity towards DNA with 3'-dideoxy- or 3'-amino-terminated nicks compared to regular nick DNA.</text>
</comment>
<evidence type="ECO:0000256" key="7">
    <source>
        <dbReference type="ARBA" id="ARBA00034003"/>
    </source>
</evidence>
<dbReference type="Pfam" id="PF01068">
    <property type="entry name" value="DNA_ligase_A_M"/>
    <property type="match status" value="1"/>
</dbReference>
<evidence type="ECO:0000256" key="8">
    <source>
        <dbReference type="ARBA" id="ARBA00046002"/>
    </source>
</evidence>
<keyword evidence="4" id="KW-0227">DNA damage</keyword>
<keyword evidence="11" id="KW-1185">Reference proteome</keyword>
<protein>
    <recommendedName>
        <fullName evidence="6">Polydeoxyribonucleotide synthase [ATP]</fullName>
    </recommendedName>
</protein>
<dbReference type="SUPFAM" id="SSF56091">
    <property type="entry name" value="DNA ligase/mRNA capping enzyme, catalytic domain"/>
    <property type="match status" value="1"/>
</dbReference>
<comment type="caution">
    <text evidence="10">The sequence shown here is derived from an EMBL/GenBank/DDBJ whole genome shotgun (WGS) entry which is preliminary data.</text>
</comment>
<name>A0ABP9P643_9BACT</name>
<dbReference type="EMBL" id="BAABIA010000004">
    <property type="protein sequence ID" value="GAA5141222.1"/>
    <property type="molecule type" value="Genomic_DNA"/>
</dbReference>
<dbReference type="InterPro" id="IPR016059">
    <property type="entry name" value="DNA_ligase_ATP-dep_CS"/>
</dbReference>
<evidence type="ECO:0000313" key="10">
    <source>
        <dbReference type="EMBL" id="GAA5141222.1"/>
    </source>
</evidence>
<dbReference type="InterPro" id="IPR012310">
    <property type="entry name" value="DNA_ligase_ATP-dep_cent"/>
</dbReference>
<evidence type="ECO:0000256" key="3">
    <source>
        <dbReference type="ARBA" id="ARBA00022705"/>
    </source>
</evidence>
<dbReference type="Gene3D" id="3.30.1490.70">
    <property type="match status" value="1"/>
</dbReference>
<dbReference type="PANTHER" id="PTHR47810">
    <property type="entry name" value="DNA LIGASE"/>
    <property type="match status" value="1"/>
</dbReference>
<dbReference type="CDD" id="cd07896">
    <property type="entry name" value="Adenylation_kDNA_ligase_like"/>
    <property type="match status" value="1"/>
</dbReference>
<dbReference type="Gene3D" id="3.30.470.30">
    <property type="entry name" value="DNA ligase/mRNA capping enzyme"/>
    <property type="match status" value="1"/>
</dbReference>
<comment type="catalytic activity">
    <reaction evidence="7">
        <text>ATP + (deoxyribonucleotide)n-3'-hydroxyl + 5'-phospho-(deoxyribonucleotide)m = (deoxyribonucleotide)n+m + AMP + diphosphate.</text>
        <dbReference type="EC" id="6.5.1.1"/>
    </reaction>
</comment>
<sequence length="301" mass="34007">MPMNTTASSPITKPMLADKCERLHALSFPLLATPKLDGIRCLKLNGRALTRSFKPVSNRFIREWIEGNLPDGLDGELIVKGTTFNETAGHVGRESGEPDFTFAVFDYVSEGIDVPYACRMQELARLPDYQRVDKVLPEQIHTLDDLMSYEERCVNEGYEGVMIRTPGSPYKCGRSTEREGYLLKIKRFEDAEAVVLDTYEGMSNHNAAEKDAFGRTKRSMAQSGMVGRGELGGFVVKHVETGIEFRLGYNHVVGGVDRFTLWQQRELLIGRMVKFMHQPSGAKETPRFPKFIGFRELWDLS</sequence>
<dbReference type="PROSITE" id="PS00333">
    <property type="entry name" value="DNA_LIGASE_A2"/>
    <property type="match status" value="1"/>
</dbReference>
<dbReference type="Proteomes" id="UP001499852">
    <property type="component" value="Unassembled WGS sequence"/>
</dbReference>
<gene>
    <name evidence="10" type="ORF">GCM10023213_25080</name>
</gene>
<evidence type="ECO:0000256" key="6">
    <source>
        <dbReference type="ARBA" id="ARBA00032896"/>
    </source>
</evidence>
<dbReference type="InterPro" id="IPR012340">
    <property type="entry name" value="NA-bd_OB-fold"/>
</dbReference>
<dbReference type="InterPro" id="IPR050326">
    <property type="entry name" value="NAD_dep_DNA_ligaseB"/>
</dbReference>
<evidence type="ECO:0000259" key="9">
    <source>
        <dbReference type="Pfam" id="PF01068"/>
    </source>
</evidence>
<proteinExistence type="predicted"/>
<evidence type="ECO:0000256" key="2">
    <source>
        <dbReference type="ARBA" id="ARBA00022598"/>
    </source>
</evidence>
<keyword evidence="3" id="KW-0235">DNA replication</keyword>
<evidence type="ECO:0000256" key="1">
    <source>
        <dbReference type="ARBA" id="ARBA00004328"/>
    </source>
</evidence>
<organism evidence="10 11">
    <name type="scientific">Prosthecobacter algae</name>
    <dbReference type="NCBI Taxonomy" id="1144682"/>
    <lineage>
        <taxon>Bacteria</taxon>
        <taxon>Pseudomonadati</taxon>
        <taxon>Verrucomicrobiota</taxon>
        <taxon>Verrucomicrobiia</taxon>
        <taxon>Verrucomicrobiales</taxon>
        <taxon>Verrucomicrobiaceae</taxon>
        <taxon>Prosthecobacter</taxon>
    </lineage>
</organism>
<dbReference type="Gene3D" id="2.40.50.140">
    <property type="entry name" value="Nucleic acid-binding proteins"/>
    <property type="match status" value="1"/>
</dbReference>
<accession>A0ABP9P643</accession>